<dbReference type="SUPFAM" id="SSF52540">
    <property type="entry name" value="P-loop containing nucleoside triphosphate hydrolases"/>
    <property type="match status" value="2"/>
</dbReference>
<dbReference type="FunFam" id="3.40.50.300:FF:000216">
    <property type="entry name" value="Type VII secretion ATPase EccA"/>
    <property type="match status" value="2"/>
</dbReference>
<dbReference type="PANTHER" id="PTHR43392:SF2">
    <property type="entry name" value="AAA-TYPE ATPASE FAMILY PROTEIN _ ANKYRIN REPEAT FAMILY PROTEIN"/>
    <property type="match status" value="1"/>
</dbReference>
<gene>
    <name evidence="5" type="ORF">SLA_6790</name>
</gene>
<dbReference type="SMART" id="SM00382">
    <property type="entry name" value="AAA"/>
    <property type="match status" value="2"/>
</dbReference>
<dbReference type="Proteomes" id="UP000217676">
    <property type="component" value="Chromosome"/>
</dbReference>
<comment type="similarity">
    <text evidence="1">Belongs to the CbxX/CfxQ family.</text>
</comment>
<dbReference type="GO" id="GO:0016887">
    <property type="term" value="F:ATP hydrolysis activity"/>
    <property type="evidence" value="ECO:0007669"/>
    <property type="project" value="InterPro"/>
</dbReference>
<dbReference type="InterPro" id="IPR011050">
    <property type="entry name" value="Pectin_lyase_fold/virulence"/>
</dbReference>
<dbReference type="InterPro" id="IPR006626">
    <property type="entry name" value="PbH1"/>
</dbReference>
<dbReference type="InterPro" id="IPR041627">
    <property type="entry name" value="AAA_lid_6"/>
</dbReference>
<keyword evidence="3" id="KW-0067">ATP-binding</keyword>
<dbReference type="InterPro" id="IPR012334">
    <property type="entry name" value="Pectin_lyas_fold"/>
</dbReference>
<dbReference type="InterPro" id="IPR003959">
    <property type="entry name" value="ATPase_AAA_core"/>
</dbReference>
<dbReference type="PANTHER" id="PTHR43392">
    <property type="entry name" value="AAA-TYPE ATPASE FAMILY PROTEIN / ANKYRIN REPEAT FAMILY PROTEIN"/>
    <property type="match status" value="1"/>
</dbReference>
<evidence type="ECO:0000256" key="3">
    <source>
        <dbReference type="ARBA" id="ARBA00022840"/>
    </source>
</evidence>
<dbReference type="Gene3D" id="2.160.20.10">
    <property type="entry name" value="Single-stranded right-handed beta-helix, Pectin lyase-like"/>
    <property type="match status" value="3"/>
</dbReference>
<evidence type="ECO:0000313" key="5">
    <source>
        <dbReference type="EMBL" id="BAU87656.1"/>
    </source>
</evidence>
<dbReference type="CDD" id="cd00009">
    <property type="entry name" value="AAA"/>
    <property type="match status" value="2"/>
</dbReference>
<evidence type="ECO:0000313" key="6">
    <source>
        <dbReference type="Proteomes" id="UP000217676"/>
    </source>
</evidence>
<dbReference type="InterPro" id="IPR039448">
    <property type="entry name" value="Beta_helix"/>
</dbReference>
<reference evidence="5 6" key="1">
    <citation type="journal article" date="2016" name="Genome Announc.">
        <title>Complete Genome Sequence of Thiostrepton-Producing Streptomyces laurentii ATCC 31255.</title>
        <authorList>
            <person name="Doi K."/>
            <person name="Fujino Y."/>
            <person name="Nagayoshi Y."/>
            <person name="Ohshima T."/>
            <person name="Ogata S."/>
        </authorList>
    </citation>
    <scope>NUCLEOTIDE SEQUENCE [LARGE SCALE GENOMIC DNA]</scope>
    <source>
        <strain evidence="5 6">ATCC 31255</strain>
    </source>
</reference>
<proteinExistence type="inferred from homology"/>
<protein>
    <submittedName>
        <fullName evidence="5">Stage V sporulation protein K</fullName>
    </submittedName>
</protein>
<dbReference type="InterPro" id="IPR050773">
    <property type="entry name" value="CbxX/CfxQ_RuBisCO_ESX"/>
</dbReference>
<feature type="domain" description="AAA+ ATPase" evidence="4">
    <location>
        <begin position="602"/>
        <end position="743"/>
    </location>
</feature>
<dbReference type="AlphaFoldDB" id="A0A160P8I9"/>
<evidence type="ECO:0000256" key="1">
    <source>
        <dbReference type="ARBA" id="ARBA00010378"/>
    </source>
</evidence>
<dbReference type="Pfam" id="PF17866">
    <property type="entry name" value="AAA_lid_6"/>
    <property type="match status" value="2"/>
</dbReference>
<name>A0A160P8I9_STRLU</name>
<dbReference type="InterPro" id="IPR003593">
    <property type="entry name" value="AAA+_ATPase"/>
</dbReference>
<dbReference type="Gene3D" id="3.40.50.300">
    <property type="entry name" value="P-loop containing nucleotide triphosphate hydrolases"/>
    <property type="match status" value="2"/>
</dbReference>
<evidence type="ECO:0000256" key="2">
    <source>
        <dbReference type="ARBA" id="ARBA00022741"/>
    </source>
</evidence>
<dbReference type="PRINTS" id="PR00819">
    <property type="entry name" value="CBXCFQXSUPER"/>
</dbReference>
<dbReference type="Pfam" id="PF00004">
    <property type="entry name" value="AAA"/>
    <property type="match status" value="2"/>
</dbReference>
<dbReference type="KEGG" id="slau:SLA_6790"/>
<dbReference type="Pfam" id="PF13229">
    <property type="entry name" value="Beta_helix"/>
    <property type="match status" value="2"/>
</dbReference>
<dbReference type="GO" id="GO:0005524">
    <property type="term" value="F:ATP binding"/>
    <property type="evidence" value="ECO:0007669"/>
    <property type="project" value="UniProtKB-KW"/>
</dbReference>
<dbReference type="InterPro" id="IPR027417">
    <property type="entry name" value="P-loop_NTPase"/>
</dbReference>
<evidence type="ECO:0000259" key="4">
    <source>
        <dbReference type="SMART" id="SM00382"/>
    </source>
</evidence>
<keyword evidence="6" id="KW-1185">Reference proteome</keyword>
<dbReference type="Gene3D" id="1.10.8.60">
    <property type="match status" value="2"/>
</dbReference>
<dbReference type="EMBL" id="AP017424">
    <property type="protein sequence ID" value="BAU87656.1"/>
    <property type="molecule type" value="Genomic_DNA"/>
</dbReference>
<organism evidence="5 6">
    <name type="scientific">Streptomyces laurentii</name>
    <dbReference type="NCBI Taxonomy" id="39478"/>
    <lineage>
        <taxon>Bacteria</taxon>
        <taxon>Bacillati</taxon>
        <taxon>Actinomycetota</taxon>
        <taxon>Actinomycetes</taxon>
        <taxon>Kitasatosporales</taxon>
        <taxon>Streptomycetaceae</taxon>
        <taxon>Streptomyces</taxon>
    </lineage>
</organism>
<dbReference type="SMART" id="SM00710">
    <property type="entry name" value="PbH1"/>
    <property type="match status" value="11"/>
</dbReference>
<keyword evidence="2" id="KW-0547">Nucleotide-binding</keyword>
<sequence length="1105" mass="114665">MSRQMLTVAADGTGDFRTVAEAVARARTGAVVSIGPGRYEEALTVSAAITLTAADGPGSVELAPRRGTALTLTGDALMVSDLVLRGHDDDLPVVDAPRGQLAMDRCEVHGSAWAALFARGSGSLALRQCRVSNPAGAGVVSTSAAESFLEECVVEHLGTSAVVAGERGRITVRTGRLRDTRGNGVLTNGQAHVLLEDCEIAAADKPGVAVEEDSTVRMVRGTVREAVVGVYVASTGPIVLEDVTACDTTGHGFVLGSGSAATLTRCRTERTAGHGLLVTERSRGKVTDCVFGAASDSAVRVTGFSSPVLTGTVVHDAKAIGVLLDEDSAAEFDRLEVRDSGASGIVVRAGANPLLRRAAVVRSAAHGVEVAKDGRGRLEEATVEESGGSAVHVSGHGNLYVGGSTLRTTAEAGVRVGALGTLTLRDTTVDAAAGAGVHVEPEGELSAARVRVTGAGDHGVLVAPGARAALNACEVTGSGGDGVRVEGADPVSLIGCAVRDNRGSGLRQSAPGDRLAVENLTSADNGVPDAWGSAAGAEAAGDGRLPGGAVPVAAEPRQGTGPVAELESLIGLDDVKQQVLTLINLNRLAQRRASLGMPAPPMSRHLVFAGPPGTGKTTVARLYGSILASLGVLRSGHLVEVSRADLVAQIVGGTAIKTTETFTKALGGVLFVDEAYTLLSDGGGSGADFGREAIDTLVKLMEDHREDVVVVAAGYPKEMTDFLASNPGLASRFTRSVEFTDYTSDELVTIVERMCTSHHYELEPAARTALHTHFEAIPRDAGFGNGRTARKVFEDMVDRQASRLAGLLDANERDLAVLTAEDVGVTAAASAGTGNDDPLLRLDALVGLAAVKREVGDLVNLLATARRRAEAGLPTPRLSNHLVFAGPPGTGKTTVARLYGELLASLGVLPRGQLVEVSRADLVGRWVGHTAQLTKEAVERSLGGVLFIDEAYALTPAGGGATSDFGQEAVDTLLKLMEDHRDELVVIVAGYTEEMERFLGSNPGLDSRFTRHIEFPDYSSDELVTIVRQHAADNGYECAPGAATALRTHFDGVPRGRTFGNARLARQTLEQMMTRQAGRLSTVAAPSLDDLRLLLPEDLPGVRPS</sequence>
<feature type="domain" description="AAA+ ATPase" evidence="4">
    <location>
        <begin position="878"/>
        <end position="1019"/>
    </location>
</feature>
<dbReference type="SUPFAM" id="SSF51126">
    <property type="entry name" value="Pectin lyase-like"/>
    <property type="match status" value="3"/>
</dbReference>
<dbReference type="InterPro" id="IPR000641">
    <property type="entry name" value="CbxX/CfxQ"/>
</dbReference>
<accession>A0A160P8I9</accession>